<dbReference type="GO" id="GO:0003991">
    <property type="term" value="F:acetylglutamate kinase activity"/>
    <property type="evidence" value="ECO:0007669"/>
    <property type="project" value="UniProtKB-UniRule"/>
</dbReference>
<dbReference type="PANTHER" id="PTHR23342:SF0">
    <property type="entry name" value="N-ACETYLGLUTAMATE SYNTHASE, MITOCHONDRIAL"/>
    <property type="match status" value="1"/>
</dbReference>
<dbReference type="AlphaFoldDB" id="A0A6B9VSJ1"/>
<dbReference type="InterPro" id="IPR036393">
    <property type="entry name" value="AceGlu_kinase-like_sf"/>
</dbReference>
<dbReference type="CDD" id="cd04250">
    <property type="entry name" value="AAK_NAGK-C"/>
    <property type="match status" value="1"/>
</dbReference>
<evidence type="ECO:0000256" key="6">
    <source>
        <dbReference type="ARBA" id="ARBA00022777"/>
    </source>
</evidence>
<dbReference type="InterPro" id="IPR004662">
    <property type="entry name" value="AcgluKinase_fam"/>
</dbReference>
<feature type="site" description="Transition state stabilizer" evidence="8">
    <location>
        <position position="242"/>
    </location>
</feature>
<keyword evidence="6 8" id="KW-0418">Kinase</keyword>
<evidence type="ECO:0000256" key="2">
    <source>
        <dbReference type="ARBA" id="ARBA00022571"/>
    </source>
</evidence>
<evidence type="ECO:0000259" key="9">
    <source>
        <dbReference type="Pfam" id="PF00696"/>
    </source>
</evidence>
<feature type="binding site" evidence="8">
    <location>
        <position position="86"/>
    </location>
    <ligand>
        <name>substrate</name>
    </ligand>
</feature>
<feature type="domain" description="Aspartate/glutamate/uridylate kinase" evidence="9">
    <location>
        <begin position="25"/>
        <end position="261"/>
    </location>
</feature>
<dbReference type="GO" id="GO:0005737">
    <property type="term" value="C:cytoplasm"/>
    <property type="evidence" value="ECO:0007669"/>
    <property type="project" value="InterPro"/>
</dbReference>
<evidence type="ECO:0000256" key="4">
    <source>
        <dbReference type="ARBA" id="ARBA00022679"/>
    </source>
</evidence>
<evidence type="ECO:0000256" key="5">
    <source>
        <dbReference type="ARBA" id="ARBA00022741"/>
    </source>
</evidence>
<proteinExistence type="inferred from homology"/>
<keyword evidence="4 8" id="KW-0808">Transferase</keyword>
<dbReference type="InterPro" id="IPR037528">
    <property type="entry name" value="ArgB"/>
</dbReference>
<dbReference type="PRINTS" id="PR00474">
    <property type="entry name" value="GLU5KINASE"/>
</dbReference>
<dbReference type="FunFam" id="3.40.1160.10:FF:000004">
    <property type="entry name" value="Acetylglutamate kinase"/>
    <property type="match status" value="1"/>
</dbReference>
<evidence type="ECO:0000313" key="10">
    <source>
        <dbReference type="EMBL" id="QHO64101.1"/>
    </source>
</evidence>
<sequence length="295" mass="31855">MINQLNIIKIFGNFLPFLDELKKGIIVIKYGGAAMKDFNLTYKVIQDIILLYNLGLKLIIVHGGGPMIDLWLNKVNIQATFKDGLRVTDEKTMEVVEMVLSGKVNKELVNLINKNKVQAIGLSGKDGGFITASSIDNCPSSFVGQIVSINPNLINLLIDNNYLPVIAPIASDLNGQSYNINADIVAGEIASAINAHKLIILTDTPGILLETSDPTTILSSLNINKIKTLIDQNIITGGMLPKVNCCLKAISQGVDSTHIIDGRVSHGLLLNLLTDYPIGSTIKSSSCLDDNSVLF</sequence>
<dbReference type="Pfam" id="PF00696">
    <property type="entry name" value="AA_kinase"/>
    <property type="match status" value="1"/>
</dbReference>
<dbReference type="Gene3D" id="3.40.1160.10">
    <property type="entry name" value="Acetylglutamate kinase-like"/>
    <property type="match status" value="1"/>
</dbReference>
<comment type="similarity">
    <text evidence="8">Belongs to the acetylglutamate kinase family. ArgB subfamily.</text>
</comment>
<dbReference type="GO" id="GO:0042450">
    <property type="term" value="P:L-arginine biosynthetic process via ornithine"/>
    <property type="evidence" value="ECO:0007669"/>
    <property type="project" value="UniProtKB-UniRule"/>
</dbReference>
<keyword evidence="2 8" id="KW-0055">Arginine biosynthesis</keyword>
<dbReference type="InterPro" id="IPR001048">
    <property type="entry name" value="Asp/Glu/Uridylate_kinase"/>
</dbReference>
<comment type="catalytic activity">
    <reaction evidence="8">
        <text>N-acetyl-L-glutamate + ATP = N-acetyl-L-glutamyl 5-phosphate + ADP</text>
        <dbReference type="Rhea" id="RHEA:14629"/>
        <dbReference type="ChEBI" id="CHEBI:30616"/>
        <dbReference type="ChEBI" id="CHEBI:44337"/>
        <dbReference type="ChEBI" id="CHEBI:57936"/>
        <dbReference type="ChEBI" id="CHEBI:456216"/>
        <dbReference type="EC" id="2.7.2.8"/>
    </reaction>
</comment>
<dbReference type="EMBL" id="MN509464">
    <property type="protein sequence ID" value="QHO64101.1"/>
    <property type="molecule type" value="Genomic_DNA"/>
</dbReference>
<feature type="binding site" evidence="8">
    <location>
        <begin position="64"/>
        <end position="65"/>
    </location>
    <ligand>
        <name>substrate</name>
    </ligand>
</feature>
<reference evidence="10" key="1">
    <citation type="journal article" date="2020" name="J. Phycol.">
        <title>Relative expression analysis of light-harvesting genes in the freshwater alga Lympha mucosa (Batrachospermales, Rhodophyta).</title>
        <authorList>
            <person name="Evans J.R."/>
            <person name="Vis M.L."/>
        </authorList>
    </citation>
    <scope>NUCLEOTIDE SEQUENCE</scope>
</reference>
<keyword evidence="5 8" id="KW-0547">Nucleotide-binding</keyword>
<gene>
    <name evidence="8 10" type="primary">argB</name>
</gene>
<name>A0A6B9VSJ1_9FLOR</name>
<dbReference type="SUPFAM" id="SSF53633">
    <property type="entry name" value="Carbamate kinase-like"/>
    <property type="match status" value="1"/>
</dbReference>
<feature type="binding site" evidence="8">
    <location>
        <position position="179"/>
    </location>
    <ligand>
        <name>substrate</name>
    </ligand>
</feature>
<dbReference type="PANTHER" id="PTHR23342">
    <property type="entry name" value="N-ACETYLGLUTAMATE SYNTHASE"/>
    <property type="match status" value="1"/>
</dbReference>
<evidence type="ECO:0000256" key="3">
    <source>
        <dbReference type="ARBA" id="ARBA00022605"/>
    </source>
</evidence>
<protein>
    <recommendedName>
        <fullName evidence="8">Acetylglutamate kinase</fullName>
        <ecNumber evidence="8">2.7.2.8</ecNumber>
    </recommendedName>
    <alternativeName>
        <fullName evidence="8">N-acetyl-L-glutamate 5-phosphotransferase</fullName>
    </alternativeName>
    <alternativeName>
        <fullName evidence="8">NAG kinase</fullName>
        <shortName evidence="8">NAGK</shortName>
    </alternativeName>
</protein>
<evidence type="ECO:0000256" key="7">
    <source>
        <dbReference type="ARBA" id="ARBA00022840"/>
    </source>
</evidence>
<keyword evidence="7 8" id="KW-0067">ATP-binding</keyword>
<keyword evidence="10" id="KW-0934">Plastid</keyword>
<evidence type="ECO:0000256" key="8">
    <source>
        <dbReference type="HAMAP-Rule" id="MF_00082"/>
    </source>
</evidence>
<comment type="pathway">
    <text evidence="1 8">Amino-acid biosynthesis; L-arginine biosynthesis; N(2)-acetyl-L-ornithine from L-glutamate: step 2/4.</text>
</comment>
<organism evidence="10">
    <name type="scientific">Lympha mucosa</name>
    <dbReference type="NCBI Taxonomy" id="2045360"/>
    <lineage>
        <taxon>Eukaryota</taxon>
        <taxon>Rhodophyta</taxon>
        <taxon>Florideophyceae</taxon>
        <taxon>Nemaliophycidae</taxon>
        <taxon>Batrachospermales</taxon>
        <taxon>Batrachospermaceae</taxon>
        <taxon>Lympha</taxon>
    </lineage>
</organism>
<dbReference type="GO" id="GO:0005524">
    <property type="term" value="F:ATP binding"/>
    <property type="evidence" value="ECO:0007669"/>
    <property type="project" value="UniProtKB-UniRule"/>
</dbReference>
<dbReference type="HAMAP" id="MF_00082">
    <property type="entry name" value="ArgB"/>
    <property type="match status" value="1"/>
</dbReference>
<dbReference type="InterPro" id="IPR041727">
    <property type="entry name" value="NAGK-C"/>
</dbReference>
<dbReference type="InterPro" id="IPR001057">
    <property type="entry name" value="Glu/AcGlu_kinase"/>
</dbReference>
<accession>A0A6B9VSJ1</accession>
<dbReference type="NCBIfam" id="TIGR00761">
    <property type="entry name" value="argB"/>
    <property type="match status" value="1"/>
</dbReference>
<feature type="site" description="Transition state stabilizer" evidence="8">
    <location>
        <position position="29"/>
    </location>
</feature>
<evidence type="ECO:0000256" key="1">
    <source>
        <dbReference type="ARBA" id="ARBA00004828"/>
    </source>
</evidence>
<geneLocation type="plastid" evidence="10"/>
<dbReference type="EC" id="2.7.2.8" evidence="8"/>
<comment type="function">
    <text evidence="8">Catalyzes the ATP-dependent phosphorylation of N-acetyl-L-glutamate.</text>
</comment>
<keyword evidence="3 8" id="KW-0028">Amino-acid biosynthesis</keyword>
<dbReference type="UniPathway" id="UPA00068">
    <property type="reaction ID" value="UER00107"/>
</dbReference>
<dbReference type="PIRSF" id="PIRSF000728">
    <property type="entry name" value="NAGK"/>
    <property type="match status" value="1"/>
</dbReference>